<proteinExistence type="inferred from homology"/>
<dbReference type="GO" id="GO:0005886">
    <property type="term" value="C:plasma membrane"/>
    <property type="evidence" value="ECO:0007669"/>
    <property type="project" value="TreeGrafter"/>
</dbReference>
<feature type="transmembrane region" description="Helical" evidence="9">
    <location>
        <begin position="58"/>
        <end position="78"/>
    </location>
</feature>
<name>A0A6G1HXP7_9PEZI</name>
<feature type="transmembrane region" description="Helical" evidence="9">
    <location>
        <begin position="302"/>
        <end position="324"/>
    </location>
</feature>
<dbReference type="Gene3D" id="1.20.1250.20">
    <property type="entry name" value="MFS general substrate transporter like domains"/>
    <property type="match status" value="2"/>
</dbReference>
<evidence type="ECO:0000256" key="5">
    <source>
        <dbReference type="ARBA" id="ARBA00022989"/>
    </source>
</evidence>
<keyword evidence="3" id="KW-0813">Transport</keyword>
<evidence type="ECO:0000313" key="11">
    <source>
        <dbReference type="Proteomes" id="UP000799640"/>
    </source>
</evidence>
<evidence type="ECO:0000256" key="3">
    <source>
        <dbReference type="ARBA" id="ARBA00022448"/>
    </source>
</evidence>
<keyword evidence="5 9" id="KW-1133">Transmembrane helix</keyword>
<dbReference type="GO" id="GO:0015343">
    <property type="term" value="F:siderophore-iron transmembrane transporter activity"/>
    <property type="evidence" value="ECO:0007669"/>
    <property type="project" value="TreeGrafter"/>
</dbReference>
<evidence type="ECO:0000313" key="10">
    <source>
        <dbReference type="EMBL" id="KAF2400833.1"/>
    </source>
</evidence>
<dbReference type="PANTHER" id="PTHR23501:SF87">
    <property type="entry name" value="SIDEROPHORE IRON TRANSPORTER 2"/>
    <property type="match status" value="1"/>
</dbReference>
<keyword evidence="6" id="KW-0406">Ion transport</keyword>
<dbReference type="InterPro" id="IPR036259">
    <property type="entry name" value="MFS_trans_sf"/>
</dbReference>
<gene>
    <name evidence="10" type="ORF">EJ06DRAFT_476754</name>
</gene>
<dbReference type="OrthoDB" id="2241241at2759"/>
<feature type="compositionally biased region" description="Low complexity" evidence="8">
    <location>
        <begin position="22"/>
        <end position="37"/>
    </location>
</feature>
<feature type="transmembrane region" description="Helical" evidence="9">
    <location>
        <begin position="478"/>
        <end position="501"/>
    </location>
</feature>
<keyword evidence="11" id="KW-1185">Reference proteome</keyword>
<dbReference type="FunFam" id="1.20.1250.20:FF:000197">
    <property type="entry name" value="Siderophore iron transporter 1"/>
    <property type="match status" value="1"/>
</dbReference>
<dbReference type="EMBL" id="ML996694">
    <property type="protein sequence ID" value="KAF2400833.1"/>
    <property type="molecule type" value="Genomic_DNA"/>
</dbReference>
<feature type="transmembrane region" description="Helical" evidence="9">
    <location>
        <begin position="389"/>
        <end position="407"/>
    </location>
</feature>
<dbReference type="SUPFAM" id="SSF103473">
    <property type="entry name" value="MFS general substrate transporter"/>
    <property type="match status" value="2"/>
</dbReference>
<keyword evidence="7 9" id="KW-0472">Membrane</keyword>
<evidence type="ECO:0000256" key="7">
    <source>
        <dbReference type="ARBA" id="ARBA00023136"/>
    </source>
</evidence>
<evidence type="ECO:0000256" key="8">
    <source>
        <dbReference type="SAM" id="MobiDB-lite"/>
    </source>
</evidence>
<evidence type="ECO:0008006" key="12">
    <source>
        <dbReference type="Google" id="ProtNLM"/>
    </source>
</evidence>
<evidence type="ECO:0000256" key="6">
    <source>
        <dbReference type="ARBA" id="ARBA00023065"/>
    </source>
</evidence>
<dbReference type="Proteomes" id="UP000799640">
    <property type="component" value="Unassembled WGS sequence"/>
</dbReference>
<feature type="transmembrane region" description="Helical" evidence="9">
    <location>
        <begin position="414"/>
        <end position="432"/>
    </location>
</feature>
<comment type="subcellular location">
    <subcellularLocation>
        <location evidence="1">Membrane</location>
        <topology evidence="1">Multi-pass membrane protein</topology>
    </subcellularLocation>
</comment>
<feature type="region of interest" description="Disordered" evidence="8">
    <location>
        <begin position="1"/>
        <end position="44"/>
    </location>
</feature>
<organism evidence="10 11">
    <name type="scientific">Trichodelitschia bisporula</name>
    <dbReference type="NCBI Taxonomy" id="703511"/>
    <lineage>
        <taxon>Eukaryota</taxon>
        <taxon>Fungi</taxon>
        <taxon>Dikarya</taxon>
        <taxon>Ascomycota</taxon>
        <taxon>Pezizomycotina</taxon>
        <taxon>Dothideomycetes</taxon>
        <taxon>Dothideomycetes incertae sedis</taxon>
        <taxon>Phaeotrichales</taxon>
        <taxon>Phaeotrichaceae</taxon>
        <taxon>Trichodelitschia</taxon>
    </lineage>
</organism>
<sequence>MDEPRAEGKVGSGPKALEKSDSPVSNQPEASSSSSAQSHDEAEADVGVRRMEAVSRSWSKWGIIVAYVSLLLMANITSLEVQVTSTLTPFATSAFLAHSLVSTVTVVQGVVNSVIKPPISKIANVFGRFESFTLAVTIYIVGYIQQAASHNVRTYASAQIFYAAGSQGVQILQQIFVADTTDLLNRALFSTLFDLPFLWTVWAGAPIAQRFLAGPGWRWGYATWAIVLPVAFAPLAVTLWWNQRRAAQRGILPKSALAGLSFWQGAKKLWFEMDVFGLLLLSAAISLVLIPLTLAASAKGGWNNASIIAMLVVGGVCLVVFPFWERSRLLAPHAFFPARMFKERTVMAGIGIGFFYFMAFYLSVFPYFFSYLLIVQGESVTAAGHITQTFSFTSTVSSIVVSLLIKYTRVYKPFLILGSCIYMMGLGLMLRYRDQGSSTGTLVGCQIAVGIGGGMLNVPAQLGVQAAVAHTDVAAATAIFLTFVEIGGAVGGAISGAIWGATVPKRLAMYLPERSKHLAPLIYGNVTMAAHGWAPGTEEGIAIRRAYQEGMSALLKVAVGVAAPIVVLSFFMKGGRLDKVSSASACGLGVTLMGYRWTRRFGGMLSALRGGMVRVKAKADSRRVHMGRFGNGLARGLGGSR</sequence>
<accession>A0A6G1HXP7</accession>
<feature type="transmembrane region" description="Helical" evidence="9">
    <location>
        <begin position="275"/>
        <end position="296"/>
    </location>
</feature>
<feature type="transmembrane region" description="Helical" evidence="9">
    <location>
        <begin position="553"/>
        <end position="574"/>
    </location>
</feature>
<evidence type="ECO:0000256" key="1">
    <source>
        <dbReference type="ARBA" id="ARBA00004141"/>
    </source>
</evidence>
<keyword evidence="4 9" id="KW-0812">Transmembrane</keyword>
<evidence type="ECO:0000256" key="2">
    <source>
        <dbReference type="ARBA" id="ARBA00008335"/>
    </source>
</evidence>
<feature type="transmembrane region" description="Helical" evidence="9">
    <location>
        <begin position="90"/>
        <end position="111"/>
    </location>
</feature>
<feature type="transmembrane region" description="Helical" evidence="9">
    <location>
        <begin position="222"/>
        <end position="241"/>
    </location>
</feature>
<feature type="transmembrane region" description="Helical" evidence="9">
    <location>
        <begin position="183"/>
        <end position="202"/>
    </location>
</feature>
<dbReference type="AlphaFoldDB" id="A0A6G1HXP7"/>
<feature type="transmembrane region" description="Helical" evidence="9">
    <location>
        <begin position="345"/>
        <end position="369"/>
    </location>
</feature>
<evidence type="ECO:0000256" key="9">
    <source>
        <dbReference type="SAM" id="Phobius"/>
    </source>
</evidence>
<evidence type="ECO:0000256" key="4">
    <source>
        <dbReference type="ARBA" id="ARBA00022692"/>
    </source>
</evidence>
<protein>
    <recommendedName>
        <fullName evidence="12">MFS general substrate transporter</fullName>
    </recommendedName>
</protein>
<comment type="similarity">
    <text evidence="2">Belongs to the major facilitator superfamily.</text>
</comment>
<dbReference type="PANTHER" id="PTHR23501">
    <property type="entry name" value="MAJOR FACILITATOR SUPERFAMILY"/>
    <property type="match status" value="1"/>
</dbReference>
<reference evidence="10" key="1">
    <citation type="journal article" date="2020" name="Stud. Mycol.">
        <title>101 Dothideomycetes genomes: a test case for predicting lifestyles and emergence of pathogens.</title>
        <authorList>
            <person name="Haridas S."/>
            <person name="Albert R."/>
            <person name="Binder M."/>
            <person name="Bloem J."/>
            <person name="Labutti K."/>
            <person name="Salamov A."/>
            <person name="Andreopoulos B."/>
            <person name="Baker S."/>
            <person name="Barry K."/>
            <person name="Bills G."/>
            <person name="Bluhm B."/>
            <person name="Cannon C."/>
            <person name="Castanera R."/>
            <person name="Culley D."/>
            <person name="Daum C."/>
            <person name="Ezra D."/>
            <person name="Gonzalez J."/>
            <person name="Henrissat B."/>
            <person name="Kuo A."/>
            <person name="Liang C."/>
            <person name="Lipzen A."/>
            <person name="Lutzoni F."/>
            <person name="Magnuson J."/>
            <person name="Mondo S."/>
            <person name="Nolan M."/>
            <person name="Ohm R."/>
            <person name="Pangilinan J."/>
            <person name="Park H.-J."/>
            <person name="Ramirez L."/>
            <person name="Alfaro M."/>
            <person name="Sun H."/>
            <person name="Tritt A."/>
            <person name="Yoshinaga Y."/>
            <person name="Zwiers L.-H."/>
            <person name="Turgeon B."/>
            <person name="Goodwin S."/>
            <person name="Spatafora J."/>
            <person name="Crous P."/>
            <person name="Grigoriev I."/>
        </authorList>
    </citation>
    <scope>NUCLEOTIDE SEQUENCE</scope>
    <source>
        <strain evidence="10">CBS 262.69</strain>
    </source>
</reference>